<comment type="caution">
    <text evidence="1">The sequence shown here is derived from an EMBL/GenBank/DDBJ whole genome shotgun (WGS) entry which is preliminary data.</text>
</comment>
<dbReference type="AlphaFoldDB" id="A0A0F9JGH9"/>
<organism evidence="1">
    <name type="scientific">marine sediment metagenome</name>
    <dbReference type="NCBI Taxonomy" id="412755"/>
    <lineage>
        <taxon>unclassified sequences</taxon>
        <taxon>metagenomes</taxon>
        <taxon>ecological metagenomes</taxon>
    </lineage>
</organism>
<name>A0A0F9JGH9_9ZZZZ</name>
<gene>
    <name evidence="1" type="ORF">LCGC14_1759800</name>
</gene>
<sequence>MSHLTRVGNPNVFASLPFDQIDGIAGGYLHDDFIQLLAVADVTQTGAAVFSDLTWFSGEIGGNDAGAACLVGTAAVDHPGVLRMESGTTTPAAGDGIDLQLGQSIESVQETLVLDDNGVYLAAIIKQPNVLIGDWSLGLEGQAPEPFNAGALDVVAIGSEPTDFTGDVVVAQVNGANTDVETLSSVSPVNEDWILAEIGVTSTSMVGRVTTEDVTETIEVIGATYPTVALRPCISTSVSTGTAEVFLDVDAFHMRYLRRDSLVGQGADWLGQ</sequence>
<accession>A0A0F9JGH9</accession>
<protein>
    <submittedName>
        <fullName evidence="1">Uncharacterized protein</fullName>
    </submittedName>
</protein>
<reference evidence="1" key="1">
    <citation type="journal article" date="2015" name="Nature">
        <title>Complex archaea that bridge the gap between prokaryotes and eukaryotes.</title>
        <authorList>
            <person name="Spang A."/>
            <person name="Saw J.H."/>
            <person name="Jorgensen S.L."/>
            <person name="Zaremba-Niedzwiedzka K."/>
            <person name="Martijn J."/>
            <person name="Lind A.E."/>
            <person name="van Eijk R."/>
            <person name="Schleper C."/>
            <person name="Guy L."/>
            <person name="Ettema T.J."/>
        </authorList>
    </citation>
    <scope>NUCLEOTIDE SEQUENCE</scope>
</reference>
<dbReference type="EMBL" id="LAZR01016353">
    <property type="protein sequence ID" value="KKM04876.1"/>
    <property type="molecule type" value="Genomic_DNA"/>
</dbReference>
<evidence type="ECO:0000313" key="1">
    <source>
        <dbReference type="EMBL" id="KKM04876.1"/>
    </source>
</evidence>
<proteinExistence type="predicted"/>